<dbReference type="CDD" id="cd14498">
    <property type="entry name" value="DSP"/>
    <property type="match status" value="1"/>
</dbReference>
<dbReference type="Proteomes" id="UP000803884">
    <property type="component" value="Unassembled WGS sequence"/>
</dbReference>
<comment type="caution">
    <text evidence="4">The sequence shown here is derived from an EMBL/GenBank/DDBJ whole genome shotgun (WGS) entry which is preliminary data.</text>
</comment>
<evidence type="ECO:0000259" key="3">
    <source>
        <dbReference type="PROSITE" id="PS50056"/>
    </source>
</evidence>
<evidence type="ECO:0000313" key="5">
    <source>
        <dbReference type="Proteomes" id="UP000803884"/>
    </source>
</evidence>
<evidence type="ECO:0000256" key="1">
    <source>
        <dbReference type="ARBA" id="ARBA00009649"/>
    </source>
</evidence>
<keyword evidence="5" id="KW-1185">Reference proteome</keyword>
<dbReference type="InterPro" id="IPR052449">
    <property type="entry name" value="STYX-Interacting_Phosphatase"/>
</dbReference>
<dbReference type="PANTHER" id="PTHR46588:SF1">
    <property type="entry name" value="SERINE_THREONINE_TYROSINE-INTERACTING PROTEIN"/>
    <property type="match status" value="1"/>
</dbReference>
<feature type="compositionally biased region" description="Acidic residues" evidence="2">
    <location>
        <begin position="264"/>
        <end position="276"/>
    </location>
</feature>
<dbReference type="InterPro" id="IPR029021">
    <property type="entry name" value="Prot-tyrosine_phosphatase-like"/>
</dbReference>
<evidence type="ECO:0000313" key="4">
    <source>
        <dbReference type="EMBL" id="KAL1585898.1"/>
    </source>
</evidence>
<feature type="region of interest" description="Disordered" evidence="2">
    <location>
        <begin position="250"/>
        <end position="277"/>
    </location>
</feature>
<name>A0AB34KM45_9PEZI</name>
<dbReference type="GO" id="GO:0005737">
    <property type="term" value="C:cytoplasm"/>
    <property type="evidence" value="ECO:0007669"/>
    <property type="project" value="TreeGrafter"/>
</dbReference>
<dbReference type="GO" id="GO:0140096">
    <property type="term" value="F:catalytic activity, acting on a protein"/>
    <property type="evidence" value="ECO:0007669"/>
    <property type="project" value="UniProtKB-ARBA"/>
</dbReference>
<dbReference type="GO" id="GO:1990444">
    <property type="term" value="F:F-box domain binding"/>
    <property type="evidence" value="ECO:0007669"/>
    <property type="project" value="TreeGrafter"/>
</dbReference>
<dbReference type="RefSeq" id="XP_069229004.1">
    <property type="nucleotide sequence ID" value="XM_069373544.1"/>
</dbReference>
<dbReference type="EMBL" id="JAAQHG020000017">
    <property type="protein sequence ID" value="KAL1585898.1"/>
    <property type="molecule type" value="Genomic_DNA"/>
</dbReference>
<dbReference type="SMART" id="SM00195">
    <property type="entry name" value="DSPc"/>
    <property type="match status" value="1"/>
</dbReference>
<dbReference type="SUPFAM" id="SSF52799">
    <property type="entry name" value="(Phosphotyrosine protein) phosphatases II"/>
    <property type="match status" value="1"/>
</dbReference>
<dbReference type="Gene3D" id="3.90.190.10">
    <property type="entry name" value="Protein tyrosine phosphatase superfamily"/>
    <property type="match status" value="1"/>
</dbReference>
<sequence>MPADTDTPLSYPHRNDDYAYRVPTPPRIVVPPPALNEDALPDIHLGASSVLPTPGDAYTNLITTNAVFEWTYERRREAQMVLPYLYLGPMNAAKDEAFLSKEGITMVLGVRQKHEFTSKLMDGALRRTRAAGLEANTVDLANNQDLIHSFPETTTMINSHLRRIHDAQGKLGKVLVFCESGNERSAGVIAAYLMETHEDVDYIKAMQLCQAQRFCVNFDDAMKRVLQGYWDILCARKSVAENARASGQGFQPLSSVKSKRGLERDEDEDMEGMQVDDMERFGGRTFTPFADMPL</sequence>
<dbReference type="AlphaFoldDB" id="A0AB34KM45"/>
<evidence type="ECO:0000256" key="2">
    <source>
        <dbReference type="SAM" id="MobiDB-lite"/>
    </source>
</evidence>
<feature type="domain" description="Tyrosine specific protein phosphatases" evidence="3">
    <location>
        <begin position="151"/>
        <end position="213"/>
    </location>
</feature>
<dbReference type="GO" id="GO:0070372">
    <property type="term" value="P:regulation of ERK1 and ERK2 cascade"/>
    <property type="evidence" value="ECO:0007669"/>
    <property type="project" value="TreeGrafter"/>
</dbReference>
<proteinExistence type="inferred from homology"/>
<protein>
    <recommendedName>
        <fullName evidence="3">Tyrosine specific protein phosphatases domain-containing protein</fullName>
    </recommendedName>
</protein>
<dbReference type="GO" id="GO:0005654">
    <property type="term" value="C:nucleoplasm"/>
    <property type="evidence" value="ECO:0007669"/>
    <property type="project" value="TreeGrafter"/>
</dbReference>
<dbReference type="PANTHER" id="PTHR46588">
    <property type="entry name" value="SERINE/THREONINE/TYROSINE-INTERACTING PROTEIN"/>
    <property type="match status" value="1"/>
</dbReference>
<dbReference type="GO" id="GO:0062026">
    <property type="term" value="P:negative regulation of SCF-dependent proteasomal ubiquitin-dependent catabolic process"/>
    <property type="evidence" value="ECO:0007669"/>
    <property type="project" value="TreeGrafter"/>
</dbReference>
<gene>
    <name evidence="4" type="ORF">WHR41_04938</name>
</gene>
<organism evidence="4 5">
    <name type="scientific">Cladosporium halotolerans</name>
    <dbReference type="NCBI Taxonomy" id="1052096"/>
    <lineage>
        <taxon>Eukaryota</taxon>
        <taxon>Fungi</taxon>
        <taxon>Dikarya</taxon>
        <taxon>Ascomycota</taxon>
        <taxon>Pezizomycotina</taxon>
        <taxon>Dothideomycetes</taxon>
        <taxon>Dothideomycetidae</taxon>
        <taxon>Cladosporiales</taxon>
        <taxon>Cladosporiaceae</taxon>
        <taxon>Cladosporium</taxon>
    </lineage>
</organism>
<dbReference type="InterPro" id="IPR020422">
    <property type="entry name" value="TYR_PHOSPHATASE_DUAL_dom"/>
</dbReference>
<comment type="similarity">
    <text evidence="1">Belongs to the protein-tyrosine phosphatase family. Non-receptor class subfamily.</text>
</comment>
<accession>A0AB34KM45</accession>
<dbReference type="InterPro" id="IPR000340">
    <property type="entry name" value="Dual-sp_phosphatase_cat-dom"/>
</dbReference>
<dbReference type="PROSITE" id="PS50056">
    <property type="entry name" value="TYR_PHOSPHATASE_2"/>
    <property type="match status" value="1"/>
</dbReference>
<dbReference type="Pfam" id="PF00782">
    <property type="entry name" value="DSPc"/>
    <property type="match status" value="1"/>
</dbReference>
<reference evidence="4 5" key="1">
    <citation type="journal article" date="2020" name="Microbiol. Resour. Announc.">
        <title>Draft Genome Sequence of a Cladosporium Species Isolated from the Mesophotic Ascidian Didemnum maculosum.</title>
        <authorList>
            <person name="Gioti A."/>
            <person name="Siaperas R."/>
            <person name="Nikolaivits E."/>
            <person name="Le Goff G."/>
            <person name="Ouazzani J."/>
            <person name="Kotoulas G."/>
            <person name="Topakas E."/>
        </authorList>
    </citation>
    <scope>NUCLEOTIDE SEQUENCE [LARGE SCALE GENOMIC DNA]</scope>
    <source>
        <strain evidence="4 5">TM138-S3</strain>
    </source>
</reference>
<dbReference type="InterPro" id="IPR000387">
    <property type="entry name" value="Tyr_Pase_dom"/>
</dbReference>
<dbReference type="GeneID" id="96006382"/>